<protein>
    <submittedName>
        <fullName evidence="12">Peptidase M36</fullName>
    </submittedName>
</protein>
<proteinExistence type="inferred from homology"/>
<dbReference type="PANTHER" id="PTHR33478">
    <property type="entry name" value="EXTRACELLULAR METALLOPROTEINASE MEP"/>
    <property type="match status" value="1"/>
</dbReference>
<evidence type="ECO:0000256" key="6">
    <source>
        <dbReference type="ARBA" id="ARBA00022723"/>
    </source>
</evidence>
<evidence type="ECO:0000256" key="3">
    <source>
        <dbReference type="ARBA" id="ARBA00006006"/>
    </source>
</evidence>
<evidence type="ECO:0000256" key="11">
    <source>
        <dbReference type="SAM" id="SignalP"/>
    </source>
</evidence>
<dbReference type="AlphaFoldDB" id="A0A6L7EU15"/>
<comment type="caution">
    <text evidence="12">The sequence shown here is derived from an EMBL/GenBank/DDBJ whole genome shotgun (WGS) entry which is preliminary data.</text>
</comment>
<keyword evidence="5" id="KW-0645">Protease</keyword>
<evidence type="ECO:0000256" key="8">
    <source>
        <dbReference type="ARBA" id="ARBA00022833"/>
    </source>
</evidence>
<dbReference type="GO" id="GO:0005615">
    <property type="term" value="C:extracellular space"/>
    <property type="evidence" value="ECO:0007669"/>
    <property type="project" value="InterPro"/>
</dbReference>
<keyword evidence="11" id="KW-0732">Signal</keyword>
<dbReference type="Pfam" id="PF02128">
    <property type="entry name" value="Peptidase_M36"/>
    <property type="match status" value="1"/>
</dbReference>
<dbReference type="PANTHER" id="PTHR33478:SF1">
    <property type="entry name" value="EXTRACELLULAR METALLOPROTEINASE MEP"/>
    <property type="match status" value="1"/>
</dbReference>
<keyword evidence="7" id="KW-0378">Hydrolase</keyword>
<dbReference type="InterPro" id="IPR050371">
    <property type="entry name" value="Fungal_virulence_M36"/>
</dbReference>
<comment type="cofactor">
    <cofactor evidence="1">
        <name>Zn(2+)</name>
        <dbReference type="ChEBI" id="CHEBI:29105"/>
    </cofactor>
</comment>
<keyword evidence="9" id="KW-0482">Metalloprotease</keyword>
<sequence length="1157" mass="119116">MNRFGGSRRRLRAAACLTSVALLPAMVPALGLLPADAATLPARPTALTGTAAAATGGSAGNPLLDLAPALGDVDRLGTALPTAAQRAAATALGDVELRWNQLGTPASILPRRGDLGAAPGTPAEGARAWLRQNAAVLGLSTSQVDGLELVSDQTMAGSTGHAVLLRQRFDGLSAATGGMVTVGVAGGRVHYVSSSLSRARDGLALPEPTLGAVQGWLRAATDAGLPVAGLDSARITSVVSDGWTRLTVPGIAQEQQVRLRAVGLADGTARPVLEANVVDVAGGGATAFTTLVDAVTGDVLVRRSRVDHAAYNDVFTGSLSGTSCGPRHAFELKDSATRTLTAVATALPVDDVTVTFSGPSGVLATSDLLTAPEVATYTAPKPLPAGTYAVQVCPFDASSITVGAYALTVSTSDAAAPSTGGSVLPAPLWRFFPGNPSLAAPGELEDTSRTGCWQLPDDRCDLPTGELRNVAATGAWDTLANGVPTFTTVGNNASTHEAWASPLTPGGLLQAPYSPTREYDTEFTDAWHASGCDPTQLAPGGNDIDASVTNLFAAHNRMHDYSYYLGFTEENYNLQADNLGRGGRGGDPEVGNAQAGAVTGGSTGQYLGRDNANQIALQDGVPGITNQYLFQPIAGAFYAPCRDGGLDMGIVGHEYTHAISNRMVGGPDDGLTSEHGGAMGESWSDLVAGEYMFSHGYGNGGNPWAIGVYATGNEKVAIRDYAIDANPLNFSDYGFDSTGAEVHADGEIWNGVNWEVRQALVDKYDAKFPYADKALQLRCAQATRNASPLAADQCPGNRRWVQLVFDSFLLQQGATSMVDARDAFVAADRMRFGGADVATIDAAFARRGLGAGASTPSPDSEDVTASFASASGGNAPVTFRSSRPGQVFVGDYEARVTPVADTDSATALGATASFTPGTYKLVFVSPTGGATRFTMKVASGGRATTVTVPDFGPNLAAETNGASVISATAGSRNAEALIDGAEATNWGGVTAENVDVSQPSVTVDLAGNSSLVSRIQVSAMLNPAPASGSDLPLAAAAEDDPDSGSRFTALRRFAIEVCNLDCTSKKATWTRVLTSSADAFPAMAPRPVAPDLTLRSFTLPSPVQAQAVRLVALENQCTGYAGYAGEQDSDPLNDTDCASASDRGTIVHAAELQVFGR</sequence>
<evidence type="ECO:0000256" key="2">
    <source>
        <dbReference type="ARBA" id="ARBA00004613"/>
    </source>
</evidence>
<keyword evidence="10" id="KW-0865">Zymogen</keyword>
<feature type="chain" id="PRO_5027045247" evidence="11">
    <location>
        <begin position="38"/>
        <end position="1157"/>
    </location>
</feature>
<dbReference type="GO" id="GO:0008270">
    <property type="term" value="F:zinc ion binding"/>
    <property type="evidence" value="ECO:0007669"/>
    <property type="project" value="InterPro"/>
</dbReference>
<dbReference type="Proteomes" id="UP000473325">
    <property type="component" value="Unassembled WGS sequence"/>
</dbReference>
<dbReference type="InterPro" id="IPR027268">
    <property type="entry name" value="Peptidase_M4/M1_CTD_sf"/>
</dbReference>
<evidence type="ECO:0000256" key="10">
    <source>
        <dbReference type="ARBA" id="ARBA00023145"/>
    </source>
</evidence>
<evidence type="ECO:0000256" key="5">
    <source>
        <dbReference type="ARBA" id="ARBA00022670"/>
    </source>
</evidence>
<evidence type="ECO:0000313" key="13">
    <source>
        <dbReference type="Proteomes" id="UP000473325"/>
    </source>
</evidence>
<evidence type="ECO:0000256" key="7">
    <source>
        <dbReference type="ARBA" id="ARBA00022801"/>
    </source>
</evidence>
<comment type="similarity">
    <text evidence="3">Belongs to the peptidase M36 family.</text>
</comment>
<accession>A0A6L7EU15</accession>
<dbReference type="Gene3D" id="1.10.390.10">
    <property type="entry name" value="Neutral Protease Domain 2"/>
    <property type="match status" value="1"/>
</dbReference>
<organism evidence="12 13">
    <name type="scientific">Nocardioides flavescens</name>
    <dbReference type="NCBI Taxonomy" id="2691959"/>
    <lineage>
        <taxon>Bacteria</taxon>
        <taxon>Bacillati</taxon>
        <taxon>Actinomycetota</taxon>
        <taxon>Actinomycetes</taxon>
        <taxon>Propionibacteriales</taxon>
        <taxon>Nocardioidaceae</taxon>
        <taxon>Nocardioides</taxon>
    </lineage>
</organism>
<keyword evidence="4" id="KW-0964">Secreted</keyword>
<keyword evidence="8" id="KW-0862">Zinc</keyword>
<feature type="signal peptide" evidence="11">
    <location>
        <begin position="1"/>
        <end position="37"/>
    </location>
</feature>
<reference evidence="12 13" key="1">
    <citation type="submission" date="2019-12" db="EMBL/GenBank/DDBJ databases">
        <authorList>
            <person name="Kun Z."/>
        </authorList>
    </citation>
    <scope>NUCLEOTIDE SEQUENCE [LARGE SCALE GENOMIC DNA]</scope>
    <source>
        <strain evidence="12 13">YIM 123512</strain>
    </source>
</reference>
<evidence type="ECO:0000256" key="1">
    <source>
        <dbReference type="ARBA" id="ARBA00001947"/>
    </source>
</evidence>
<name>A0A6L7EU15_9ACTN</name>
<evidence type="ECO:0000313" key="12">
    <source>
        <dbReference type="EMBL" id="MXG90997.1"/>
    </source>
</evidence>
<keyword evidence="13" id="KW-1185">Reference proteome</keyword>
<dbReference type="Gene3D" id="3.10.170.10">
    <property type="match status" value="1"/>
</dbReference>
<dbReference type="InterPro" id="IPR001842">
    <property type="entry name" value="Peptidase_M36"/>
</dbReference>
<evidence type="ECO:0000256" key="9">
    <source>
        <dbReference type="ARBA" id="ARBA00023049"/>
    </source>
</evidence>
<dbReference type="GO" id="GO:0004222">
    <property type="term" value="F:metalloendopeptidase activity"/>
    <property type="evidence" value="ECO:0007669"/>
    <property type="project" value="InterPro"/>
</dbReference>
<gene>
    <name evidence="12" type="ORF">GRQ65_15720</name>
</gene>
<keyword evidence="6" id="KW-0479">Metal-binding</keyword>
<dbReference type="SUPFAM" id="SSF55486">
    <property type="entry name" value="Metalloproteases ('zincins'), catalytic domain"/>
    <property type="match status" value="1"/>
</dbReference>
<comment type="subcellular location">
    <subcellularLocation>
        <location evidence="2">Secreted</location>
    </subcellularLocation>
</comment>
<evidence type="ECO:0000256" key="4">
    <source>
        <dbReference type="ARBA" id="ARBA00022525"/>
    </source>
</evidence>
<dbReference type="GO" id="GO:0006508">
    <property type="term" value="P:proteolysis"/>
    <property type="evidence" value="ECO:0007669"/>
    <property type="project" value="UniProtKB-KW"/>
</dbReference>
<dbReference type="EMBL" id="WUEK01000010">
    <property type="protein sequence ID" value="MXG90997.1"/>
    <property type="molecule type" value="Genomic_DNA"/>
</dbReference>
<dbReference type="Gene3D" id="2.60.120.260">
    <property type="entry name" value="Galactose-binding domain-like"/>
    <property type="match status" value="1"/>
</dbReference>